<name>A0A914XB90_9BILA</name>
<organism evidence="1 2">
    <name type="scientific">Plectus sambesii</name>
    <dbReference type="NCBI Taxonomy" id="2011161"/>
    <lineage>
        <taxon>Eukaryota</taxon>
        <taxon>Metazoa</taxon>
        <taxon>Ecdysozoa</taxon>
        <taxon>Nematoda</taxon>
        <taxon>Chromadorea</taxon>
        <taxon>Plectida</taxon>
        <taxon>Plectina</taxon>
        <taxon>Plectoidea</taxon>
        <taxon>Plectidae</taxon>
        <taxon>Plectus</taxon>
    </lineage>
</organism>
<protein>
    <submittedName>
        <fullName evidence="2">Uncharacterized protein</fullName>
    </submittedName>
</protein>
<accession>A0A914XB90</accession>
<proteinExistence type="predicted"/>
<dbReference type="AlphaFoldDB" id="A0A914XB90"/>
<evidence type="ECO:0000313" key="1">
    <source>
        <dbReference type="Proteomes" id="UP000887566"/>
    </source>
</evidence>
<dbReference type="Proteomes" id="UP000887566">
    <property type="component" value="Unplaced"/>
</dbReference>
<sequence>MGRQSHLELEKNKAGHRRILQDIGVVGKAFTTGSNHQLVWAKIAINVKVEKRALATSNKGQQKTTLESRTFQKLVEEEDWSIKDDISDDYNSLVDHLRAMQQMAELPRANHQTKQISDATKTLLEKRRQMKQDGKDHIEYSLLCKLIQS</sequence>
<evidence type="ECO:0000313" key="2">
    <source>
        <dbReference type="WBParaSite" id="PSAMB.scaffold7215size8028.g29771.t1"/>
    </source>
</evidence>
<dbReference type="WBParaSite" id="PSAMB.scaffold7215size8028.g29771.t1">
    <property type="protein sequence ID" value="PSAMB.scaffold7215size8028.g29771.t1"/>
    <property type="gene ID" value="PSAMB.scaffold7215size8028.g29771"/>
</dbReference>
<keyword evidence="1" id="KW-1185">Reference proteome</keyword>
<reference evidence="2" key="1">
    <citation type="submission" date="2022-11" db="UniProtKB">
        <authorList>
            <consortium name="WormBaseParasite"/>
        </authorList>
    </citation>
    <scope>IDENTIFICATION</scope>
</reference>